<evidence type="ECO:0000256" key="3">
    <source>
        <dbReference type="RuleBase" id="RU362132"/>
    </source>
</evidence>
<dbReference type="InterPro" id="IPR029061">
    <property type="entry name" value="THDP-binding"/>
</dbReference>
<dbReference type="NCBIfam" id="NF006187">
    <property type="entry name" value="PRK08322.1"/>
    <property type="match status" value="1"/>
</dbReference>
<dbReference type="PANTHER" id="PTHR18968">
    <property type="entry name" value="THIAMINE PYROPHOSPHATE ENZYMES"/>
    <property type="match status" value="1"/>
</dbReference>
<gene>
    <name evidence="7" type="ORF">ACFSBH_07235</name>
</gene>
<dbReference type="EC" id="2.2.1.6" evidence="7"/>
<dbReference type="EMBL" id="JBHUDE010000035">
    <property type="protein sequence ID" value="MFD1607441.1"/>
    <property type="molecule type" value="Genomic_DNA"/>
</dbReference>
<dbReference type="Proteomes" id="UP001597221">
    <property type="component" value="Unassembled WGS sequence"/>
</dbReference>
<evidence type="ECO:0000259" key="6">
    <source>
        <dbReference type="Pfam" id="PF02776"/>
    </source>
</evidence>
<evidence type="ECO:0000313" key="7">
    <source>
        <dbReference type="EMBL" id="MFD1607441.1"/>
    </source>
</evidence>
<dbReference type="PANTHER" id="PTHR18968:SF129">
    <property type="entry name" value="ACETOLACTATE SYNTHASE"/>
    <property type="match status" value="1"/>
</dbReference>
<evidence type="ECO:0000259" key="4">
    <source>
        <dbReference type="Pfam" id="PF00205"/>
    </source>
</evidence>
<dbReference type="InterPro" id="IPR012001">
    <property type="entry name" value="Thiamin_PyroP_enz_TPP-bd_dom"/>
</dbReference>
<dbReference type="InterPro" id="IPR012000">
    <property type="entry name" value="Thiamin_PyroP_enz_cen_dom"/>
</dbReference>
<proteinExistence type="inferred from homology"/>
<evidence type="ECO:0000256" key="2">
    <source>
        <dbReference type="ARBA" id="ARBA00023052"/>
    </source>
</evidence>
<dbReference type="InterPro" id="IPR029035">
    <property type="entry name" value="DHS-like_NAD/FAD-binding_dom"/>
</dbReference>
<dbReference type="Pfam" id="PF00205">
    <property type="entry name" value="TPP_enzyme_M"/>
    <property type="match status" value="1"/>
</dbReference>
<feature type="domain" description="Thiamine pyrophosphate enzyme TPP-binding" evidence="5">
    <location>
        <begin position="386"/>
        <end position="533"/>
    </location>
</feature>
<dbReference type="GO" id="GO:0003984">
    <property type="term" value="F:acetolactate synthase activity"/>
    <property type="evidence" value="ECO:0007669"/>
    <property type="project" value="UniProtKB-EC"/>
</dbReference>
<dbReference type="InterPro" id="IPR045229">
    <property type="entry name" value="TPP_enz"/>
</dbReference>
<evidence type="ECO:0000259" key="5">
    <source>
        <dbReference type="Pfam" id="PF02775"/>
    </source>
</evidence>
<accession>A0ABW4HQ05</accession>
<dbReference type="Gene3D" id="3.40.50.1220">
    <property type="entry name" value="TPP-binding domain"/>
    <property type="match status" value="1"/>
</dbReference>
<keyword evidence="7" id="KW-0808">Transferase</keyword>
<name>A0ABW4HQ05_9BACI</name>
<comment type="similarity">
    <text evidence="1 3">Belongs to the TPP enzyme family.</text>
</comment>
<dbReference type="InterPro" id="IPR011766">
    <property type="entry name" value="TPP_enzyme_TPP-bd"/>
</dbReference>
<dbReference type="RefSeq" id="WP_379596806.1">
    <property type="nucleotide sequence ID" value="NZ_JBHUDE010000035.1"/>
</dbReference>
<keyword evidence="2 3" id="KW-0786">Thiamine pyrophosphate</keyword>
<feature type="domain" description="Thiamine pyrophosphate enzyme central" evidence="4">
    <location>
        <begin position="196"/>
        <end position="328"/>
    </location>
</feature>
<dbReference type="SUPFAM" id="SSF52467">
    <property type="entry name" value="DHS-like NAD/FAD-binding domain"/>
    <property type="match status" value="1"/>
</dbReference>
<keyword evidence="8" id="KW-1185">Reference proteome</keyword>
<comment type="caution">
    <text evidence="7">The sequence shown here is derived from an EMBL/GenBank/DDBJ whole genome shotgun (WGS) entry which is preliminary data.</text>
</comment>
<feature type="domain" description="Thiamine pyrophosphate enzyme N-terminal TPP-binding" evidence="6">
    <location>
        <begin position="11"/>
        <end position="124"/>
    </location>
</feature>
<reference evidence="8" key="1">
    <citation type="journal article" date="2019" name="Int. J. Syst. Evol. Microbiol.">
        <title>The Global Catalogue of Microorganisms (GCM) 10K type strain sequencing project: providing services to taxonomists for standard genome sequencing and annotation.</title>
        <authorList>
            <consortium name="The Broad Institute Genomics Platform"/>
            <consortium name="The Broad Institute Genome Sequencing Center for Infectious Disease"/>
            <person name="Wu L."/>
            <person name="Ma J."/>
        </authorList>
    </citation>
    <scope>NUCLEOTIDE SEQUENCE [LARGE SCALE GENOMIC DNA]</scope>
    <source>
        <strain evidence="8">CGMCC 1.12376</strain>
    </source>
</reference>
<dbReference type="Gene3D" id="3.40.50.970">
    <property type="match status" value="2"/>
</dbReference>
<dbReference type="Pfam" id="PF02776">
    <property type="entry name" value="TPP_enzyme_N"/>
    <property type="match status" value="1"/>
</dbReference>
<dbReference type="SUPFAM" id="SSF52518">
    <property type="entry name" value="Thiamin diphosphate-binding fold (THDP-binding)"/>
    <property type="match status" value="2"/>
</dbReference>
<evidence type="ECO:0000313" key="8">
    <source>
        <dbReference type="Proteomes" id="UP001597221"/>
    </source>
</evidence>
<sequence length="536" mass="58669">MKKKEVRTMRKATDLLVQCLENEGVEYVFGIMGKETLDLMDSLSKSNIQFINVRHEQGAAFMADVYARLTNKPGICLATLGPGATNLLTGIASANLDHSPVIAITGQAGFDKQHEESHQYIDIVKVFEPATKWSVQIKDAQTIPKIIRKAFRVAQMEKPGAVLIELPENIAPQMVPNQPLTALPIPKSIPIPQALENALTTISQSQKPVVLLGNGVIRQKAVQGILHFVEKLQAPVIHSFMAKGILPKDHALNYFTFGFSKQDEALPVIEQADLIIAVGFDLVESPPKNWNPKMNPILHIDTLPAEMDEHYPVKEELVGDLKEIFQQLTARNIPSKPWMPAGNLKERIKSAYHIDSNPNVNQSLTIENILASIENIVPENTIVISDVGSHKLSIARTYQSKQAGRLIISNGYASMGIALPGAIGAKLACRNDPVICITGDGGALMNISELETAKRLNLSFIVIVLNNSKLKLEEQMMEEKFNSSFGTGFGNPDFVQLAESFGVTGVRPQQKNDFEQALINGLGQANGISLIDIQLG</sequence>
<protein>
    <submittedName>
        <fullName evidence="7">Acetolactate synthase large subunit</fullName>
        <ecNumber evidence="7">2.2.1.6</ecNumber>
    </submittedName>
</protein>
<organism evidence="7 8">
    <name type="scientific">Oceanobacillus luteolus</name>
    <dbReference type="NCBI Taxonomy" id="1274358"/>
    <lineage>
        <taxon>Bacteria</taxon>
        <taxon>Bacillati</taxon>
        <taxon>Bacillota</taxon>
        <taxon>Bacilli</taxon>
        <taxon>Bacillales</taxon>
        <taxon>Bacillaceae</taxon>
        <taxon>Oceanobacillus</taxon>
    </lineage>
</organism>
<evidence type="ECO:0000256" key="1">
    <source>
        <dbReference type="ARBA" id="ARBA00007812"/>
    </source>
</evidence>
<dbReference type="CDD" id="cd07035">
    <property type="entry name" value="TPP_PYR_POX_like"/>
    <property type="match status" value="1"/>
</dbReference>
<dbReference type="Pfam" id="PF02775">
    <property type="entry name" value="TPP_enzyme_C"/>
    <property type="match status" value="1"/>
</dbReference>